<evidence type="ECO:0000256" key="1">
    <source>
        <dbReference type="ARBA" id="ARBA00022553"/>
    </source>
</evidence>
<evidence type="ECO:0000256" key="5">
    <source>
        <dbReference type="PROSITE-ProRule" id="PRU00024"/>
    </source>
</evidence>
<evidence type="ECO:0000313" key="8">
    <source>
        <dbReference type="EMBL" id="KAL3863516.1"/>
    </source>
</evidence>
<dbReference type="InterPro" id="IPR001841">
    <property type="entry name" value="Znf_RING"/>
</dbReference>
<comment type="caution">
    <text evidence="8">The sequence shown here is derived from an EMBL/GenBank/DDBJ whole genome shotgun (WGS) entry which is preliminary data.</text>
</comment>
<dbReference type="Pfam" id="PF13445">
    <property type="entry name" value="zf-RING_UBOX"/>
    <property type="match status" value="1"/>
</dbReference>
<reference evidence="8 9" key="1">
    <citation type="submission" date="2024-11" db="EMBL/GenBank/DDBJ databases">
        <title>Chromosome-level genome assembly of the freshwater bivalve Anodonta woodiana.</title>
        <authorList>
            <person name="Chen X."/>
        </authorList>
    </citation>
    <scope>NUCLEOTIDE SEQUENCE [LARGE SCALE GENOMIC DNA]</scope>
    <source>
        <strain evidence="8">MN2024</strain>
        <tissue evidence="8">Gills</tissue>
    </source>
</reference>
<dbReference type="SUPFAM" id="SSF57850">
    <property type="entry name" value="RING/U-box"/>
    <property type="match status" value="1"/>
</dbReference>
<dbReference type="SUPFAM" id="SSF57845">
    <property type="entry name" value="B-box zinc-binding domain"/>
    <property type="match status" value="1"/>
</dbReference>
<evidence type="ECO:0000313" key="9">
    <source>
        <dbReference type="Proteomes" id="UP001634394"/>
    </source>
</evidence>
<feature type="domain" description="RING-type" evidence="6">
    <location>
        <begin position="32"/>
        <end position="78"/>
    </location>
</feature>
<dbReference type="PROSITE" id="PS00518">
    <property type="entry name" value="ZF_RING_1"/>
    <property type="match status" value="1"/>
</dbReference>
<dbReference type="PROSITE" id="PS50119">
    <property type="entry name" value="ZF_BBOX"/>
    <property type="match status" value="2"/>
</dbReference>
<dbReference type="AlphaFoldDB" id="A0ABD3VQU9"/>
<dbReference type="PANTHER" id="PTHR25462">
    <property type="entry name" value="BONUS, ISOFORM C-RELATED"/>
    <property type="match status" value="1"/>
</dbReference>
<dbReference type="EMBL" id="JBJQND010000010">
    <property type="protein sequence ID" value="KAL3863516.1"/>
    <property type="molecule type" value="Genomic_DNA"/>
</dbReference>
<protein>
    <submittedName>
        <fullName evidence="8">Uncharacterized protein</fullName>
    </submittedName>
</protein>
<dbReference type="GO" id="GO:0008270">
    <property type="term" value="F:zinc ion binding"/>
    <property type="evidence" value="ECO:0007669"/>
    <property type="project" value="UniProtKB-KW"/>
</dbReference>
<feature type="domain" description="B box-type" evidence="7">
    <location>
        <begin position="113"/>
        <end position="160"/>
    </location>
</feature>
<evidence type="ECO:0000256" key="3">
    <source>
        <dbReference type="ARBA" id="ARBA00022771"/>
    </source>
</evidence>
<dbReference type="Gene3D" id="2.120.10.30">
    <property type="entry name" value="TolB, C-terminal domain"/>
    <property type="match status" value="1"/>
</dbReference>
<dbReference type="InterPro" id="IPR011042">
    <property type="entry name" value="6-blade_b-propeller_TolB-like"/>
</dbReference>
<sequence>MGSTGSSPSPISVPSMEIPQPAEEQVRDELKCPLCLKVFNVPRIISCYHTFCQGCLASHINNTGVQGKDSQFKCPTCQAVIRPPVPSKPKDTWSTLFPLNTAIPNALSMTVGQQCHPCHSKARSGEAVEFCAECKEYLCVKCARNHQSFQALKNHKTVVIDNIRTRPDFQVSFMDGLTCSEHSGESFTSFCVDHDVICCASCRLQHKHCANIVEIRKYAQRKLTENGHDESKILLHETIKHIHKFISTNDKNMNKLEQKIAQFPSEIKSLREKMNQMFDRLEERVKSDGENILNDARKQTTEANKQCQSIIASTEGSCKLLDVIKSYGDEVQKLVILHNVKKHVVDCKEQLSLKYKFTNAMDVNLKWNKIFKDIDSLPDELAELNRREVQQEVPMSKCLKPTPGEAKKIKHFVQKTNTKEVVVSPRIKQPAPNVVNIKTPLSSRTIELYVEFEAAGPEYGEKPSYTGATYLPDGKIFLVDFHNKRCSLFDSFYHFKSDYVLPGSPWDACYVNDDVVAVSVPDWMESQIVFLSASNSIEYIQTINTLSGCRGIEALKGERLVISGYNMNSYKYYWAILNKDGRQTYYQELDVEGFSYTNYLTVNNAKTRVYIAFSGNSALYCFGFIGKLVFKYKSKELKNPEGVGVDSEDNIYVLDGDSGHLHILSPEGQALKIITSGIPRRQRKLCFTHCKDFFFVSNNSDTKRERCSVYSLK</sequence>
<dbReference type="InterPro" id="IPR017907">
    <property type="entry name" value="Znf_RING_CS"/>
</dbReference>
<dbReference type="PANTHER" id="PTHR25462:SF296">
    <property type="entry name" value="MEIOTIC P26, ISOFORM F"/>
    <property type="match status" value="1"/>
</dbReference>
<dbReference type="InterPro" id="IPR047153">
    <property type="entry name" value="TRIM45/56/19-like"/>
</dbReference>
<dbReference type="Gene3D" id="3.30.160.60">
    <property type="entry name" value="Classic Zinc Finger"/>
    <property type="match status" value="1"/>
</dbReference>
<keyword evidence="1" id="KW-0597">Phosphoprotein</keyword>
<feature type="domain" description="B box-type" evidence="7">
    <location>
        <begin position="174"/>
        <end position="208"/>
    </location>
</feature>
<dbReference type="Gene3D" id="3.30.40.10">
    <property type="entry name" value="Zinc/RING finger domain, C3HC4 (zinc finger)"/>
    <property type="match status" value="1"/>
</dbReference>
<dbReference type="SUPFAM" id="SSF101898">
    <property type="entry name" value="NHL repeat"/>
    <property type="match status" value="1"/>
</dbReference>
<gene>
    <name evidence="8" type="ORF">ACJMK2_005270</name>
</gene>
<keyword evidence="9" id="KW-1185">Reference proteome</keyword>
<dbReference type="SMART" id="SM00184">
    <property type="entry name" value="RING"/>
    <property type="match status" value="1"/>
</dbReference>
<evidence type="ECO:0000259" key="6">
    <source>
        <dbReference type="PROSITE" id="PS50089"/>
    </source>
</evidence>
<keyword evidence="2" id="KW-0479">Metal-binding</keyword>
<dbReference type="InterPro" id="IPR027370">
    <property type="entry name" value="Znf-RING_euk"/>
</dbReference>
<dbReference type="InterPro" id="IPR013083">
    <property type="entry name" value="Znf_RING/FYVE/PHD"/>
</dbReference>
<evidence type="ECO:0000256" key="4">
    <source>
        <dbReference type="ARBA" id="ARBA00022833"/>
    </source>
</evidence>
<dbReference type="PROSITE" id="PS50089">
    <property type="entry name" value="ZF_RING_2"/>
    <property type="match status" value="1"/>
</dbReference>
<proteinExistence type="predicted"/>
<organism evidence="8 9">
    <name type="scientific">Sinanodonta woodiana</name>
    <name type="common">Chinese pond mussel</name>
    <name type="synonym">Anodonta woodiana</name>
    <dbReference type="NCBI Taxonomy" id="1069815"/>
    <lineage>
        <taxon>Eukaryota</taxon>
        <taxon>Metazoa</taxon>
        <taxon>Spiralia</taxon>
        <taxon>Lophotrochozoa</taxon>
        <taxon>Mollusca</taxon>
        <taxon>Bivalvia</taxon>
        <taxon>Autobranchia</taxon>
        <taxon>Heteroconchia</taxon>
        <taxon>Palaeoheterodonta</taxon>
        <taxon>Unionida</taxon>
        <taxon>Unionoidea</taxon>
        <taxon>Unionidae</taxon>
        <taxon>Unioninae</taxon>
        <taxon>Sinanodonta</taxon>
    </lineage>
</organism>
<name>A0ABD3VQU9_SINWO</name>
<accession>A0ABD3VQU9</accession>
<evidence type="ECO:0000259" key="7">
    <source>
        <dbReference type="PROSITE" id="PS50119"/>
    </source>
</evidence>
<keyword evidence="4" id="KW-0862">Zinc</keyword>
<dbReference type="Proteomes" id="UP001634394">
    <property type="component" value="Unassembled WGS sequence"/>
</dbReference>
<keyword evidence="3 5" id="KW-0863">Zinc-finger</keyword>
<dbReference type="InterPro" id="IPR000315">
    <property type="entry name" value="Znf_B-box"/>
</dbReference>
<evidence type="ECO:0000256" key="2">
    <source>
        <dbReference type="ARBA" id="ARBA00022723"/>
    </source>
</evidence>